<proteinExistence type="predicted"/>
<dbReference type="Pfam" id="PF19459">
    <property type="entry name" value="DUF5996"/>
    <property type="match status" value="1"/>
</dbReference>
<evidence type="ECO:0000313" key="2">
    <source>
        <dbReference type="Proteomes" id="UP000253606"/>
    </source>
</evidence>
<gene>
    <name evidence="1" type="ORF">ACPOL_3466</name>
</gene>
<organism evidence="1 2">
    <name type="scientific">Acidisarcina polymorpha</name>
    <dbReference type="NCBI Taxonomy" id="2211140"/>
    <lineage>
        <taxon>Bacteria</taxon>
        <taxon>Pseudomonadati</taxon>
        <taxon>Acidobacteriota</taxon>
        <taxon>Terriglobia</taxon>
        <taxon>Terriglobales</taxon>
        <taxon>Acidobacteriaceae</taxon>
        <taxon>Acidisarcina</taxon>
    </lineage>
</organism>
<evidence type="ECO:0008006" key="3">
    <source>
        <dbReference type="Google" id="ProtNLM"/>
    </source>
</evidence>
<accession>A0A2Z5G0R6</accession>
<dbReference type="AlphaFoldDB" id="A0A2Z5G0R6"/>
<reference evidence="1 2" key="1">
    <citation type="journal article" date="2018" name="Front. Microbiol.">
        <title>Hydrolytic Capabilities as a Key to Environmental Success: Chitinolytic and Cellulolytic Acidobacteria From Acidic Sub-arctic Soils and Boreal Peatlands.</title>
        <authorList>
            <person name="Belova S.E."/>
            <person name="Ravin N.V."/>
            <person name="Pankratov T.A."/>
            <person name="Rakitin A.L."/>
            <person name="Ivanova A.A."/>
            <person name="Beletsky A.V."/>
            <person name="Mardanov A.V."/>
            <person name="Sinninghe Damste J.S."/>
            <person name="Dedysh S.N."/>
        </authorList>
    </citation>
    <scope>NUCLEOTIDE SEQUENCE [LARGE SCALE GENOMIC DNA]</scope>
    <source>
        <strain evidence="1 2">SBC82</strain>
    </source>
</reference>
<dbReference type="OrthoDB" id="9800945at2"/>
<name>A0A2Z5G0R6_9BACT</name>
<dbReference type="EMBL" id="CP030840">
    <property type="protein sequence ID" value="AXC12751.1"/>
    <property type="molecule type" value="Genomic_DNA"/>
</dbReference>
<protein>
    <recommendedName>
        <fullName evidence="3">Ava_C0101 and related proteins</fullName>
    </recommendedName>
</protein>
<evidence type="ECO:0000313" key="1">
    <source>
        <dbReference type="EMBL" id="AXC12751.1"/>
    </source>
</evidence>
<dbReference type="Proteomes" id="UP000253606">
    <property type="component" value="Chromosome"/>
</dbReference>
<dbReference type="InterPro" id="IPR046038">
    <property type="entry name" value="DUF5996"/>
</dbReference>
<dbReference type="KEGG" id="abas:ACPOL_3466"/>
<keyword evidence="2" id="KW-1185">Reference proteome</keyword>
<sequence length="318" mass="35736">MEVSLRYHAPKLSLGPWPALEWSQWKDTAETLHMWMQIVGKTRLELTSTQNHWWNVPLYVTSRGLWTSPMPIDAGHLLEIEFDFLAHELLFRVSTGITRTIKLEPRTVAAFYAEYQQLLNDLHVDVAIDPLPVEISGPIPFDQDTVHRSYDADAAQRFWHVLRLADTLFKRASTNFYGKISPVHFFWGSFDLAVTRFNGRRAPARDGADAIQSEAYSHEVISSGFWPGNGGYGRAAFYTYAAPVPTGLSNTILKTAGRFDPGLGEFLLDYEEVLNSQDPAHTVLSFLQETYSAAANAAGWDRSSLDRDDEVARAIALG</sequence>